<reference evidence="2" key="1">
    <citation type="submission" date="2016-10" db="EMBL/GenBank/DDBJ databases">
        <authorList>
            <person name="Varghese N."/>
            <person name="Submissions S."/>
        </authorList>
    </citation>
    <scope>NUCLEOTIDE SEQUENCE [LARGE SCALE GENOMIC DNA]</scope>
    <source>
        <strain evidence="2">CGMCC 4.3525</strain>
    </source>
</reference>
<organism evidence="1 2">
    <name type="scientific">Lentzea xinjiangensis</name>
    <dbReference type="NCBI Taxonomy" id="402600"/>
    <lineage>
        <taxon>Bacteria</taxon>
        <taxon>Bacillati</taxon>
        <taxon>Actinomycetota</taxon>
        <taxon>Actinomycetes</taxon>
        <taxon>Pseudonocardiales</taxon>
        <taxon>Pseudonocardiaceae</taxon>
        <taxon>Lentzea</taxon>
    </lineage>
</organism>
<name>A0A1H9R5Y2_9PSEU</name>
<accession>A0A1H9R5Y2</accession>
<evidence type="ECO:0000313" key="1">
    <source>
        <dbReference type="EMBL" id="SER68154.1"/>
    </source>
</evidence>
<proteinExistence type="predicted"/>
<keyword evidence="2" id="KW-1185">Reference proteome</keyword>
<dbReference type="Gene3D" id="2.60.120.380">
    <property type="match status" value="1"/>
</dbReference>
<dbReference type="EMBL" id="FOFR01000014">
    <property type="protein sequence ID" value="SER68154.1"/>
    <property type="molecule type" value="Genomic_DNA"/>
</dbReference>
<dbReference type="AlphaFoldDB" id="A0A1H9R5Y2"/>
<gene>
    <name evidence="1" type="ORF">SAMN05216188_1143</name>
</gene>
<sequence length="88" mass="9080">MPDLVLTGEELEVTVELKDTTPRAVKVALLDENGKQVEARSPAISESMSITFPALAPGAYYVQVSGISVGAPVVPVTSAVLAVDCPAV</sequence>
<dbReference type="Proteomes" id="UP000199352">
    <property type="component" value="Unassembled WGS sequence"/>
</dbReference>
<dbReference type="STRING" id="402600.SAMN05216188_1143"/>
<evidence type="ECO:0000313" key="2">
    <source>
        <dbReference type="Proteomes" id="UP000199352"/>
    </source>
</evidence>
<protein>
    <submittedName>
        <fullName evidence="1">Pre-peptidase C-terminal domain-containing protein</fullName>
    </submittedName>
</protein>